<dbReference type="InterPro" id="IPR028098">
    <property type="entry name" value="Glyco_trans_4-like_N"/>
</dbReference>
<evidence type="ECO:0000259" key="1">
    <source>
        <dbReference type="Pfam" id="PF13439"/>
    </source>
</evidence>
<dbReference type="Pfam" id="PF13439">
    <property type="entry name" value="Glyco_transf_4"/>
    <property type="match status" value="1"/>
</dbReference>
<dbReference type="OrthoDB" id="9816564at2"/>
<gene>
    <name evidence="2" type="ORF">A8990_10619</name>
</gene>
<dbReference type="PANTHER" id="PTHR12526">
    <property type="entry name" value="GLYCOSYLTRANSFERASE"/>
    <property type="match status" value="1"/>
</dbReference>
<organism evidence="2 3">
    <name type="scientific">Paenibacillus taihuensis</name>
    <dbReference type="NCBI Taxonomy" id="1156355"/>
    <lineage>
        <taxon>Bacteria</taxon>
        <taxon>Bacillati</taxon>
        <taxon>Bacillota</taxon>
        <taxon>Bacilli</taxon>
        <taxon>Bacillales</taxon>
        <taxon>Paenibacillaceae</taxon>
        <taxon>Paenibacillus</taxon>
    </lineage>
</organism>
<dbReference type="GO" id="GO:0016740">
    <property type="term" value="F:transferase activity"/>
    <property type="evidence" value="ECO:0007669"/>
    <property type="project" value="UniProtKB-KW"/>
</dbReference>
<evidence type="ECO:0000313" key="2">
    <source>
        <dbReference type="EMBL" id="REE90516.1"/>
    </source>
</evidence>
<sequence>MRILYFSTVNWKWIKQRPHFIAQYLSVQGHEVDYFSINPIGKTRVQKHAEGRLRIRDTYVLPFALKNRWIERFNIWYFQKKLSVYQYDIIVLTNPLQLQYIPKRLASNCSIIYECMDNMPYFYNGHLRERMFIEERRMLGFVDGVITSSRKLKSEIYDRSPNKELTINTIHNAVDKTTLSQAPESLTLQGPNLIYIGTISHWLDWDTLYKFAAKYPHYTLYFVGPVDVELNLLPNMILVGVVEHSRIIDYIHYGDIMLLPFSVNELTKTVDPVKMYEYLSLNKPVISTYWPELDKFECDNLGFYRDFNQFEELVNAMSRIKSDFSINYTFMIENQWENRVEKYDSFLNELINQK</sequence>
<dbReference type="AlphaFoldDB" id="A0A3D9SB54"/>
<name>A0A3D9SB54_9BACL</name>
<keyword evidence="3" id="KW-1185">Reference proteome</keyword>
<protein>
    <submittedName>
        <fullName evidence="2">Glycosyltransferase involved in cell wall biosynthesis</fullName>
    </submittedName>
</protein>
<reference evidence="2 3" key="1">
    <citation type="submission" date="2018-08" db="EMBL/GenBank/DDBJ databases">
        <title>Genomic Encyclopedia of Type Strains, Phase III (KMG-III): the genomes of soil and plant-associated and newly described type strains.</title>
        <authorList>
            <person name="Whitman W."/>
        </authorList>
    </citation>
    <scope>NUCLEOTIDE SEQUENCE [LARGE SCALE GENOMIC DNA]</scope>
    <source>
        <strain evidence="2 3">CGMCC 1.10966</strain>
    </source>
</reference>
<proteinExistence type="predicted"/>
<dbReference type="Proteomes" id="UP000256304">
    <property type="component" value="Unassembled WGS sequence"/>
</dbReference>
<dbReference type="Gene3D" id="3.40.50.2000">
    <property type="entry name" value="Glycogen Phosphorylase B"/>
    <property type="match status" value="2"/>
</dbReference>
<evidence type="ECO:0000313" key="3">
    <source>
        <dbReference type="Proteomes" id="UP000256304"/>
    </source>
</evidence>
<dbReference type="SUPFAM" id="SSF53756">
    <property type="entry name" value="UDP-Glycosyltransferase/glycogen phosphorylase"/>
    <property type="match status" value="1"/>
</dbReference>
<dbReference type="EMBL" id="QTTN01000006">
    <property type="protein sequence ID" value="REE90516.1"/>
    <property type="molecule type" value="Genomic_DNA"/>
</dbReference>
<accession>A0A3D9SB54</accession>
<keyword evidence="2" id="KW-0808">Transferase</keyword>
<feature type="domain" description="Glycosyltransferase subfamily 4-like N-terminal" evidence="1">
    <location>
        <begin position="21"/>
        <end position="175"/>
    </location>
</feature>
<dbReference type="RefSeq" id="WP_116188266.1">
    <property type="nucleotide sequence ID" value="NZ_QTTN01000006.1"/>
</dbReference>
<comment type="caution">
    <text evidence="2">The sequence shown here is derived from an EMBL/GenBank/DDBJ whole genome shotgun (WGS) entry which is preliminary data.</text>
</comment>